<dbReference type="PANTHER" id="PTHR20275">
    <property type="entry name" value="NAD KINASE"/>
    <property type="match status" value="1"/>
</dbReference>
<evidence type="ECO:0000256" key="6">
    <source>
        <dbReference type="HAMAP-Rule" id="MF_00361"/>
    </source>
</evidence>
<comment type="caution">
    <text evidence="7">The sequence shown here is derived from an EMBL/GenBank/DDBJ whole genome shotgun (WGS) entry which is preliminary data.</text>
</comment>
<dbReference type="GO" id="GO:0019674">
    <property type="term" value="P:NAD+ metabolic process"/>
    <property type="evidence" value="ECO:0007669"/>
    <property type="project" value="InterPro"/>
</dbReference>
<dbReference type="InterPro" id="IPR016064">
    <property type="entry name" value="NAD/diacylglycerol_kinase_sf"/>
</dbReference>
<evidence type="ECO:0000256" key="3">
    <source>
        <dbReference type="ARBA" id="ARBA00022857"/>
    </source>
</evidence>
<dbReference type="PANTHER" id="PTHR20275:SF0">
    <property type="entry name" value="NAD KINASE"/>
    <property type="match status" value="1"/>
</dbReference>
<dbReference type="Proteomes" id="UP000824260">
    <property type="component" value="Unassembled WGS sequence"/>
</dbReference>
<comment type="similarity">
    <text evidence="6">Belongs to the NAD kinase family.</text>
</comment>
<evidence type="ECO:0000256" key="1">
    <source>
        <dbReference type="ARBA" id="ARBA00022679"/>
    </source>
</evidence>
<feature type="binding site" evidence="6">
    <location>
        <begin position="177"/>
        <end position="182"/>
    </location>
    <ligand>
        <name>NAD(+)</name>
        <dbReference type="ChEBI" id="CHEBI:57540"/>
    </ligand>
</feature>
<dbReference type="Gene3D" id="2.60.200.30">
    <property type="entry name" value="Probable inorganic polyphosphate/atp-NAD kinase, domain 2"/>
    <property type="match status" value="1"/>
</dbReference>
<protein>
    <recommendedName>
        <fullName evidence="6">NAD kinase</fullName>
        <ecNumber evidence="6">2.7.1.23</ecNumber>
    </recommendedName>
    <alternativeName>
        <fullName evidence="6">ATP-dependent NAD kinase</fullName>
    </alternativeName>
</protein>
<dbReference type="GO" id="GO:0005737">
    <property type="term" value="C:cytoplasm"/>
    <property type="evidence" value="ECO:0007669"/>
    <property type="project" value="UniProtKB-SubCell"/>
</dbReference>
<proteinExistence type="inferred from homology"/>
<keyword evidence="1 6" id="KW-0808">Transferase</keyword>
<dbReference type="GO" id="GO:0051287">
    <property type="term" value="F:NAD binding"/>
    <property type="evidence" value="ECO:0007669"/>
    <property type="project" value="UniProtKB-ARBA"/>
</dbReference>
<dbReference type="Pfam" id="PF01513">
    <property type="entry name" value="NAD_kinase"/>
    <property type="match status" value="1"/>
</dbReference>
<evidence type="ECO:0000256" key="4">
    <source>
        <dbReference type="ARBA" id="ARBA00023027"/>
    </source>
</evidence>
<dbReference type="EMBL" id="DVFZ01000103">
    <property type="protein sequence ID" value="HIQ83644.1"/>
    <property type="molecule type" value="Genomic_DNA"/>
</dbReference>
<evidence type="ECO:0000313" key="7">
    <source>
        <dbReference type="EMBL" id="HIQ83644.1"/>
    </source>
</evidence>
<dbReference type="GO" id="GO:0003951">
    <property type="term" value="F:NAD+ kinase activity"/>
    <property type="evidence" value="ECO:0007669"/>
    <property type="project" value="UniProtKB-UniRule"/>
</dbReference>
<keyword evidence="4 6" id="KW-0520">NAD</keyword>
<dbReference type="GO" id="GO:0005524">
    <property type="term" value="F:ATP binding"/>
    <property type="evidence" value="ECO:0007669"/>
    <property type="project" value="UniProtKB-KW"/>
</dbReference>
<evidence type="ECO:0000256" key="2">
    <source>
        <dbReference type="ARBA" id="ARBA00022777"/>
    </source>
</evidence>
<dbReference type="GO" id="GO:0046872">
    <property type="term" value="F:metal ion binding"/>
    <property type="evidence" value="ECO:0007669"/>
    <property type="project" value="UniProtKB-UniRule"/>
</dbReference>
<name>A0A9D1CXT7_9FIRM</name>
<keyword evidence="6" id="KW-0963">Cytoplasm</keyword>
<keyword evidence="2 6" id="KW-0418">Kinase</keyword>
<comment type="catalytic activity">
    <reaction evidence="5 6">
        <text>NAD(+) + ATP = ADP + NADP(+) + H(+)</text>
        <dbReference type="Rhea" id="RHEA:18629"/>
        <dbReference type="ChEBI" id="CHEBI:15378"/>
        <dbReference type="ChEBI" id="CHEBI:30616"/>
        <dbReference type="ChEBI" id="CHEBI:57540"/>
        <dbReference type="ChEBI" id="CHEBI:58349"/>
        <dbReference type="ChEBI" id="CHEBI:456216"/>
        <dbReference type="EC" id="2.7.1.23"/>
    </reaction>
</comment>
<feature type="active site" description="Proton acceptor" evidence="6">
    <location>
        <position position="65"/>
    </location>
</feature>
<comment type="subcellular location">
    <subcellularLocation>
        <location evidence="6">Cytoplasm</location>
    </subcellularLocation>
</comment>
<dbReference type="GO" id="GO:0006741">
    <property type="term" value="P:NADP+ biosynthetic process"/>
    <property type="evidence" value="ECO:0007669"/>
    <property type="project" value="UniProtKB-UniRule"/>
</dbReference>
<dbReference type="HAMAP" id="MF_00361">
    <property type="entry name" value="NAD_kinase"/>
    <property type="match status" value="1"/>
</dbReference>
<feature type="binding site" evidence="6">
    <location>
        <begin position="135"/>
        <end position="136"/>
    </location>
    <ligand>
        <name>NAD(+)</name>
        <dbReference type="ChEBI" id="CHEBI:57540"/>
    </ligand>
</feature>
<evidence type="ECO:0000256" key="5">
    <source>
        <dbReference type="ARBA" id="ARBA00047925"/>
    </source>
</evidence>
<gene>
    <name evidence="6" type="primary">nadK</name>
    <name evidence="7" type="ORF">IAA52_11150</name>
</gene>
<reference evidence="7" key="1">
    <citation type="submission" date="2020-10" db="EMBL/GenBank/DDBJ databases">
        <authorList>
            <person name="Gilroy R."/>
        </authorList>
    </citation>
    <scope>NUCLEOTIDE SEQUENCE</scope>
    <source>
        <strain evidence="7">ChiSjej6B24-2974</strain>
    </source>
</reference>
<dbReference type="EC" id="2.7.1.23" evidence="6"/>
<keyword evidence="6" id="KW-0067">ATP-binding</keyword>
<organism evidence="7 8">
    <name type="scientific">Candidatus Pullichristensenella stercorigallinarum</name>
    <dbReference type="NCBI Taxonomy" id="2840909"/>
    <lineage>
        <taxon>Bacteria</taxon>
        <taxon>Bacillati</taxon>
        <taxon>Bacillota</taxon>
        <taxon>Clostridia</taxon>
        <taxon>Candidatus Pullichristensenella</taxon>
    </lineage>
</organism>
<reference evidence="7" key="2">
    <citation type="journal article" date="2021" name="PeerJ">
        <title>Extensive microbial diversity within the chicken gut microbiome revealed by metagenomics and culture.</title>
        <authorList>
            <person name="Gilroy R."/>
            <person name="Ravi A."/>
            <person name="Getino M."/>
            <person name="Pursley I."/>
            <person name="Horton D.L."/>
            <person name="Alikhan N.F."/>
            <person name="Baker D."/>
            <person name="Gharbi K."/>
            <person name="Hall N."/>
            <person name="Watson M."/>
            <person name="Adriaenssens E.M."/>
            <person name="Foster-Nyarko E."/>
            <person name="Jarju S."/>
            <person name="Secka A."/>
            <person name="Antonio M."/>
            <person name="Oren A."/>
            <person name="Chaudhuri R.R."/>
            <person name="La Ragione R."/>
            <person name="Hildebrand F."/>
            <person name="Pallen M.J."/>
        </authorList>
    </citation>
    <scope>NUCLEOTIDE SEQUENCE</scope>
    <source>
        <strain evidence="7">ChiSjej6B24-2974</strain>
    </source>
</reference>
<comment type="function">
    <text evidence="6">Involved in the regulation of the intracellular balance of NAD and NADP, and is a key enzyme in the biosynthesis of NADP. Catalyzes specifically the phosphorylation on 2'-hydroxyl of the adenosine moiety of NAD to yield NADP.</text>
</comment>
<dbReference type="Pfam" id="PF20143">
    <property type="entry name" value="NAD_kinase_C"/>
    <property type="match status" value="1"/>
</dbReference>
<accession>A0A9D1CXT7</accession>
<dbReference type="AlphaFoldDB" id="A0A9D1CXT7"/>
<feature type="binding site" evidence="6">
    <location>
        <begin position="65"/>
        <end position="66"/>
    </location>
    <ligand>
        <name>NAD(+)</name>
        <dbReference type="ChEBI" id="CHEBI:57540"/>
    </ligand>
</feature>
<dbReference type="Gene3D" id="3.40.50.10330">
    <property type="entry name" value="Probable inorganic polyphosphate/atp-NAD kinase, domain 1"/>
    <property type="match status" value="1"/>
</dbReference>
<comment type="caution">
    <text evidence="6">Lacks conserved residue(s) required for the propagation of feature annotation.</text>
</comment>
<comment type="cofactor">
    <cofactor evidence="6">
        <name>a divalent metal cation</name>
        <dbReference type="ChEBI" id="CHEBI:60240"/>
    </cofactor>
</comment>
<dbReference type="InterPro" id="IPR017438">
    <property type="entry name" value="ATP-NAD_kinase_N"/>
</dbReference>
<keyword evidence="3 6" id="KW-0521">NADP</keyword>
<keyword evidence="6" id="KW-0547">Nucleotide-binding</keyword>
<dbReference type="SUPFAM" id="SSF111331">
    <property type="entry name" value="NAD kinase/diacylglycerol kinase-like"/>
    <property type="match status" value="1"/>
</dbReference>
<dbReference type="InterPro" id="IPR002504">
    <property type="entry name" value="NADK"/>
</dbReference>
<evidence type="ECO:0000313" key="8">
    <source>
        <dbReference type="Proteomes" id="UP000824260"/>
    </source>
</evidence>
<dbReference type="InterPro" id="IPR017437">
    <property type="entry name" value="ATP-NAD_kinase_PpnK-typ_C"/>
</dbReference>
<sequence>MDIRTVGVMWNPKKSAGLPVARRVINVLEEHAVALRLDAGLASAFRRESAESFADCDLLCVLGGDGTLLSALDVAIPYDIPMLGVDLGRVGFLSEVEPDDLEEDFERLFAGEGFMENRMIMEIEGEDSERMFALNEISVMRRGQAVGILSLELEVNGTLLDRISGDGLIVASATGSTAYSLSAGGPIVSPGLDCFVLTPVCPHTMSARPFVASAGDRISVRVLGDASATHAVLDGRRTMELSEERSQITIVKGVRKARFVRLRERDYYGLLRKKLSQWTH</sequence>
<feature type="binding site" evidence="6">
    <location>
        <position position="166"/>
    </location>
    <ligand>
        <name>NAD(+)</name>
        <dbReference type="ChEBI" id="CHEBI:57540"/>
    </ligand>
</feature>